<dbReference type="Proteomes" id="UP001491088">
    <property type="component" value="Chromosome"/>
</dbReference>
<dbReference type="RefSeq" id="WP_077808725.1">
    <property type="nucleotide sequence ID" value="NZ_CP150496.1"/>
</dbReference>
<evidence type="ECO:0000313" key="3">
    <source>
        <dbReference type="Proteomes" id="UP001491088"/>
    </source>
</evidence>
<evidence type="ECO:0000256" key="1">
    <source>
        <dbReference type="SAM" id="Phobius"/>
    </source>
</evidence>
<evidence type="ECO:0000313" key="2">
    <source>
        <dbReference type="EMBL" id="WYW56629.1"/>
    </source>
</evidence>
<dbReference type="InterPro" id="IPR019587">
    <property type="entry name" value="Polyketide_cyclase/dehydratase"/>
</dbReference>
<protein>
    <submittedName>
        <fullName evidence="2">SRPBCC family protein</fullName>
    </submittedName>
</protein>
<dbReference type="Gene3D" id="3.30.530.20">
    <property type="match status" value="1"/>
</dbReference>
<keyword evidence="3" id="KW-1185">Reference proteome</keyword>
<keyword evidence="1" id="KW-0472">Membrane</keyword>
<name>A0ABZ2TWZ1_9FLAO</name>
<proteinExistence type="predicted"/>
<keyword evidence="1" id="KW-1133">Transmembrane helix</keyword>
<dbReference type="Pfam" id="PF10604">
    <property type="entry name" value="Polyketide_cyc2"/>
    <property type="match status" value="1"/>
</dbReference>
<dbReference type="EMBL" id="CP150496">
    <property type="protein sequence ID" value="WYW56629.1"/>
    <property type="molecule type" value="Genomic_DNA"/>
</dbReference>
<keyword evidence="1" id="KW-0812">Transmembrane</keyword>
<accession>A0ABZ2TWZ1</accession>
<sequence>MKTIKIILIIISVLFLAFLATGLIVKETKYSAKVEIDKPITEVFNNFSKIDSIKNWIPEVQSVEVVKNNPGITGSIYNVVVINQEQEINLTEKIVAYVPNEKLTLFYDAENMLKKDDYLFTENNGKTTITLNANCQSDSFIMACMFPYFKSTFREQDQTYLNNFKDFIENK</sequence>
<feature type="transmembrane region" description="Helical" evidence="1">
    <location>
        <begin position="6"/>
        <end position="25"/>
    </location>
</feature>
<organism evidence="2 3">
    <name type="scientific">Polaribacter marinaquae</name>
    <dbReference type="NCBI Taxonomy" id="1642819"/>
    <lineage>
        <taxon>Bacteria</taxon>
        <taxon>Pseudomonadati</taxon>
        <taxon>Bacteroidota</taxon>
        <taxon>Flavobacteriia</taxon>
        <taxon>Flavobacteriales</taxon>
        <taxon>Flavobacteriaceae</taxon>
    </lineage>
</organism>
<dbReference type="SUPFAM" id="SSF55961">
    <property type="entry name" value="Bet v1-like"/>
    <property type="match status" value="1"/>
</dbReference>
<reference evidence="2 3" key="1">
    <citation type="submission" date="2024-03" db="EMBL/GenBank/DDBJ databases">
        <authorList>
            <person name="Cao K."/>
        </authorList>
    </citation>
    <scope>NUCLEOTIDE SEQUENCE [LARGE SCALE GENOMIC DNA]</scope>
    <source>
        <strain evidence="2 3">MCCC 1K00696</strain>
    </source>
</reference>
<gene>
    <name evidence="2" type="ORF">WG950_05090</name>
</gene>
<dbReference type="CDD" id="cd07812">
    <property type="entry name" value="SRPBCC"/>
    <property type="match status" value="1"/>
</dbReference>
<dbReference type="InterPro" id="IPR023393">
    <property type="entry name" value="START-like_dom_sf"/>
</dbReference>